<dbReference type="RefSeq" id="XP_013954909.1">
    <property type="nucleotide sequence ID" value="XM_014099434.1"/>
</dbReference>
<keyword evidence="3" id="KW-1185">Reference proteome</keyword>
<dbReference type="InParanoid" id="G9MXV3"/>
<gene>
    <name evidence="2" type="ORF">TRIVIDRAFT_59028</name>
</gene>
<dbReference type="eggNOG" id="ENOG502T5PT">
    <property type="taxonomic scope" value="Eukaryota"/>
</dbReference>
<evidence type="ECO:0000256" key="1">
    <source>
        <dbReference type="SAM" id="MobiDB-lite"/>
    </source>
</evidence>
<feature type="region of interest" description="Disordered" evidence="1">
    <location>
        <begin position="658"/>
        <end position="714"/>
    </location>
</feature>
<comment type="caution">
    <text evidence="2">The sequence shown here is derived from an EMBL/GenBank/DDBJ whole genome shotgun (WGS) entry which is preliminary data.</text>
</comment>
<dbReference type="AlphaFoldDB" id="G9MXV3"/>
<evidence type="ECO:0000313" key="3">
    <source>
        <dbReference type="Proteomes" id="UP000007115"/>
    </source>
</evidence>
<feature type="region of interest" description="Disordered" evidence="1">
    <location>
        <begin position="594"/>
        <end position="641"/>
    </location>
</feature>
<dbReference type="OMA" id="WEIDNGY"/>
<feature type="region of interest" description="Disordered" evidence="1">
    <location>
        <begin position="85"/>
        <end position="115"/>
    </location>
</feature>
<accession>G9MXV3</accession>
<dbReference type="EMBL" id="ABDF02000078">
    <property type="protein sequence ID" value="EHK20714.1"/>
    <property type="molecule type" value="Genomic_DNA"/>
</dbReference>
<dbReference type="OrthoDB" id="10252009at2759"/>
<protein>
    <submittedName>
        <fullName evidence="2">Uncharacterized protein</fullName>
    </submittedName>
</protein>
<feature type="region of interest" description="Disordered" evidence="1">
    <location>
        <begin position="503"/>
        <end position="541"/>
    </location>
</feature>
<reference evidence="2 3" key="1">
    <citation type="journal article" date="2011" name="Genome Biol.">
        <title>Comparative genome sequence analysis underscores mycoparasitism as the ancestral life style of Trichoderma.</title>
        <authorList>
            <person name="Kubicek C.P."/>
            <person name="Herrera-Estrella A."/>
            <person name="Seidl-Seiboth V."/>
            <person name="Martinez D.A."/>
            <person name="Druzhinina I.S."/>
            <person name="Thon M."/>
            <person name="Zeilinger S."/>
            <person name="Casas-Flores S."/>
            <person name="Horwitz B.A."/>
            <person name="Mukherjee P.K."/>
            <person name="Mukherjee M."/>
            <person name="Kredics L."/>
            <person name="Alcaraz L.D."/>
            <person name="Aerts A."/>
            <person name="Antal Z."/>
            <person name="Atanasova L."/>
            <person name="Cervantes-Badillo M.G."/>
            <person name="Challacombe J."/>
            <person name="Chertkov O."/>
            <person name="McCluskey K."/>
            <person name="Coulpier F."/>
            <person name="Deshpande N."/>
            <person name="von Doehren H."/>
            <person name="Ebbole D.J."/>
            <person name="Esquivel-Naranjo E.U."/>
            <person name="Fekete E."/>
            <person name="Flipphi M."/>
            <person name="Glaser F."/>
            <person name="Gomez-Rodriguez E.Y."/>
            <person name="Gruber S."/>
            <person name="Han C."/>
            <person name="Henrissat B."/>
            <person name="Hermosa R."/>
            <person name="Hernandez-Onate M."/>
            <person name="Karaffa L."/>
            <person name="Kosti I."/>
            <person name="Le Crom S."/>
            <person name="Lindquist E."/>
            <person name="Lucas S."/>
            <person name="Luebeck M."/>
            <person name="Luebeck P.S."/>
            <person name="Margeot A."/>
            <person name="Metz B."/>
            <person name="Misra M."/>
            <person name="Nevalainen H."/>
            <person name="Omann M."/>
            <person name="Packer N."/>
            <person name="Perrone G."/>
            <person name="Uresti-Rivera E.E."/>
            <person name="Salamov A."/>
            <person name="Schmoll M."/>
            <person name="Seiboth B."/>
            <person name="Shapiro H."/>
            <person name="Sukno S."/>
            <person name="Tamayo-Ramos J.A."/>
            <person name="Tisch D."/>
            <person name="Wiest A."/>
            <person name="Wilkinson H.H."/>
            <person name="Zhang M."/>
            <person name="Coutinho P.M."/>
            <person name="Kenerley C.M."/>
            <person name="Monte E."/>
            <person name="Baker S.E."/>
            <person name="Grigoriev I.V."/>
        </authorList>
    </citation>
    <scope>NUCLEOTIDE SEQUENCE [LARGE SCALE GENOMIC DNA]</scope>
    <source>
        <strain evidence="3">Gv29-8 / FGSC 10586</strain>
    </source>
</reference>
<name>G9MXV3_HYPVG</name>
<feature type="compositionally biased region" description="Low complexity" evidence="1">
    <location>
        <begin position="681"/>
        <end position="701"/>
    </location>
</feature>
<evidence type="ECO:0000313" key="2">
    <source>
        <dbReference type="EMBL" id="EHK20714.1"/>
    </source>
</evidence>
<dbReference type="HOGENOM" id="CLU_321328_0_0_1"/>
<proteinExistence type="predicted"/>
<dbReference type="GeneID" id="25795897"/>
<dbReference type="Proteomes" id="UP000007115">
    <property type="component" value="Unassembled WGS sequence"/>
</dbReference>
<sequence>MSYDGTPDVVFNSRSDDLPEASEFFPDLAIEPRYYDLPFGNPRLERAPTNEADLPLWPDGKSISNAYHSFYLMDPTNGIVGTLGPDAGTRPRSRRARVAHLPQPAQPPAQPPAAATVADAASASESPFLYQGWAERDIAEELLTPESFYWWKARDAMAERGLLPGIPKIYPSGARNHQTASASTANKRSLRWEDLSLGVRWLIILRLSEQRPFSVVIISQLDLSKHQVHEFVTSYINFCDQWNAFEHSVADRVKAFGGHAEQQDMLLANWIHEHRPLMPHDRITQEDVHMGLHFLHERGIVNHNVDLQKWVDVKEPKDFARIQIDVPILRDCMDYRLLRRVAVARLVRADDVKEVIRQNGRNNRRNASNARRGNAMKNDAFLGMLQQAISPEAQAVLNTISTDLRSGGPMPMPIPQYQRQQKADEARGALKRLVPELQPQTAPGGLAKTQWEIDNGYPHGYSWEYIPLHLAEDAADMESSPIPEELRTQKSSRLTAIRHGILQRQDARAADPCAQTPETSPGQQSPEQAQSTAPLHNNVPRSRIGTARERFMTSNSKGQLVVGIAADIPSVTGQVPQNPGFIRQFAELGCCSQPEAPRAVEEEPEQSLPEDLKPAEGLEPDTNVVVLERSKRKRRPSARARESLQYALEMERCTETISEKLQGNKARPSKPKRKAGETKGSKGSQGSQGSKSPQDSQGGSKPTQEADAKEAAAAGTAAAARTAVTLPRVQTRSSLARSYAAAEVYEPSLPVVIEAPRLEGEDQCQCIVPEPGQSESEISTACDIQQRPCRRRNCRIRRSENHFGMMRGEHINARPPPVSAAECAWAAEDAEFAVEAVQACYALTADRTNTELPVPRQHQIDQDVAQAAIVSREAEYTRIERLHRSENGPIARIAEFAGVTDTAIFAIHAIEASIAFQELWSDLETDDESEEQQSQLALE</sequence>
<feature type="compositionally biased region" description="Polar residues" evidence="1">
    <location>
        <begin position="516"/>
        <end position="535"/>
    </location>
</feature>
<organism evidence="2 3">
    <name type="scientific">Hypocrea virens (strain Gv29-8 / FGSC 10586)</name>
    <name type="common">Gliocladium virens</name>
    <name type="synonym">Trichoderma virens</name>
    <dbReference type="NCBI Taxonomy" id="413071"/>
    <lineage>
        <taxon>Eukaryota</taxon>
        <taxon>Fungi</taxon>
        <taxon>Dikarya</taxon>
        <taxon>Ascomycota</taxon>
        <taxon>Pezizomycotina</taxon>
        <taxon>Sordariomycetes</taxon>
        <taxon>Hypocreomycetidae</taxon>
        <taxon>Hypocreales</taxon>
        <taxon>Hypocreaceae</taxon>
        <taxon>Trichoderma</taxon>
    </lineage>
</organism>
<dbReference type="VEuPathDB" id="FungiDB:TRIVIDRAFT_59028"/>